<dbReference type="InterPro" id="IPR010617">
    <property type="entry name" value="TMEM175-like"/>
</dbReference>
<evidence type="ECO:0000256" key="10">
    <source>
        <dbReference type="ARBA" id="ARBA00023136"/>
    </source>
</evidence>
<comment type="catalytic activity">
    <reaction evidence="12">
        <text>K(+)(in) = K(+)(out)</text>
        <dbReference type="Rhea" id="RHEA:29463"/>
        <dbReference type="ChEBI" id="CHEBI:29103"/>
    </reaction>
</comment>
<organism evidence="14 15">
    <name type="scientific">Marinicella sediminis</name>
    <dbReference type="NCBI Taxonomy" id="1792834"/>
    <lineage>
        <taxon>Bacteria</taxon>
        <taxon>Pseudomonadati</taxon>
        <taxon>Pseudomonadota</taxon>
        <taxon>Gammaproteobacteria</taxon>
        <taxon>Lysobacterales</taxon>
        <taxon>Marinicellaceae</taxon>
        <taxon>Marinicella</taxon>
    </lineage>
</organism>
<feature type="transmembrane region" description="Helical" evidence="13">
    <location>
        <begin position="228"/>
        <end position="247"/>
    </location>
</feature>
<comment type="subcellular location">
    <subcellularLocation>
        <location evidence="1">Membrane</location>
        <topology evidence="1">Multi-pass membrane protein</topology>
    </subcellularLocation>
</comment>
<evidence type="ECO:0000256" key="1">
    <source>
        <dbReference type="ARBA" id="ARBA00004141"/>
    </source>
</evidence>
<evidence type="ECO:0000256" key="11">
    <source>
        <dbReference type="ARBA" id="ARBA00023303"/>
    </source>
</evidence>
<feature type="transmembrane region" description="Helical" evidence="13">
    <location>
        <begin position="203"/>
        <end position="222"/>
    </location>
</feature>
<evidence type="ECO:0000256" key="13">
    <source>
        <dbReference type="SAM" id="Phobius"/>
    </source>
</evidence>
<comment type="similarity">
    <text evidence="2">Belongs to the TMEM175 family.</text>
</comment>
<gene>
    <name evidence="14" type="ORF">ACFODZ_02480</name>
</gene>
<dbReference type="EMBL" id="JBHRTS010000001">
    <property type="protein sequence ID" value="MFC3193099.1"/>
    <property type="molecule type" value="Genomic_DNA"/>
</dbReference>
<name>A0ABV7J4X1_9GAMM</name>
<keyword evidence="4" id="KW-0633">Potassium transport</keyword>
<accession>A0ABV7J4X1</accession>
<protein>
    <submittedName>
        <fullName evidence="14">TMEM175 family protein</fullName>
    </submittedName>
</protein>
<keyword evidence="8 13" id="KW-1133">Transmembrane helix</keyword>
<keyword evidence="6" id="KW-0631">Potassium channel</keyword>
<feature type="transmembrane region" description="Helical" evidence="13">
    <location>
        <begin position="39"/>
        <end position="59"/>
    </location>
</feature>
<evidence type="ECO:0000256" key="5">
    <source>
        <dbReference type="ARBA" id="ARBA00022692"/>
    </source>
</evidence>
<keyword evidence="10 13" id="KW-0472">Membrane</keyword>
<evidence type="ECO:0000256" key="8">
    <source>
        <dbReference type="ARBA" id="ARBA00022989"/>
    </source>
</evidence>
<feature type="transmembrane region" description="Helical" evidence="13">
    <location>
        <begin position="65"/>
        <end position="87"/>
    </location>
</feature>
<proteinExistence type="inferred from homology"/>
<feature type="transmembrane region" description="Helical" evidence="13">
    <location>
        <begin position="108"/>
        <end position="132"/>
    </location>
</feature>
<keyword evidence="11" id="KW-0407">Ion channel</keyword>
<dbReference type="Proteomes" id="UP001595533">
    <property type="component" value="Unassembled WGS sequence"/>
</dbReference>
<keyword evidence="5 13" id="KW-0812">Transmembrane</keyword>
<reference evidence="15" key="1">
    <citation type="journal article" date="2019" name="Int. J. Syst. Evol. Microbiol.">
        <title>The Global Catalogue of Microorganisms (GCM) 10K type strain sequencing project: providing services to taxonomists for standard genome sequencing and annotation.</title>
        <authorList>
            <consortium name="The Broad Institute Genomics Platform"/>
            <consortium name="The Broad Institute Genome Sequencing Center for Infectious Disease"/>
            <person name="Wu L."/>
            <person name="Ma J."/>
        </authorList>
    </citation>
    <scope>NUCLEOTIDE SEQUENCE [LARGE SCALE GENOMIC DNA]</scope>
    <source>
        <strain evidence="15">KCTC 42953</strain>
    </source>
</reference>
<evidence type="ECO:0000256" key="9">
    <source>
        <dbReference type="ARBA" id="ARBA00023065"/>
    </source>
</evidence>
<evidence type="ECO:0000256" key="7">
    <source>
        <dbReference type="ARBA" id="ARBA00022958"/>
    </source>
</evidence>
<dbReference type="RefSeq" id="WP_157892636.1">
    <property type="nucleotide sequence ID" value="NZ_JBHRTS010000001.1"/>
</dbReference>
<comment type="caution">
    <text evidence="14">The sequence shown here is derived from an EMBL/GenBank/DDBJ whole genome shotgun (WGS) entry which is preliminary data.</text>
</comment>
<dbReference type="Pfam" id="PF06736">
    <property type="entry name" value="TMEM175"/>
    <property type="match status" value="1"/>
</dbReference>
<evidence type="ECO:0000256" key="12">
    <source>
        <dbReference type="ARBA" id="ARBA00034430"/>
    </source>
</evidence>
<keyword evidence="3" id="KW-0813">Transport</keyword>
<evidence type="ECO:0000313" key="14">
    <source>
        <dbReference type="EMBL" id="MFC3193099.1"/>
    </source>
</evidence>
<keyword evidence="9" id="KW-0406">Ion transport</keyword>
<sequence length="265" mass="30943">MGKAENHSSLMIREHLFHRSPTADPDFRWRGGEVSRVEAFSDGIFAITVTLLIVSTASIERFYDVWILVRDLPAFLLSFAFLMYAWFEHHRFFRRYGLQDGLTLLINTMFLFLIMILAYPLKLLTTFLWYLILGIPSNQLFSTPPDVVLNITEFMQRTYMMYFYSAAVVGVFGCLLFMHLNALWKKQQLELDELELVMTQKSYFHHLATVTIAVISMLVLWLTKLPGWSGVVYFMMPLAHFLTGLYFEFKMNRIKATATEPQNNQ</sequence>
<evidence type="ECO:0000256" key="2">
    <source>
        <dbReference type="ARBA" id="ARBA00006920"/>
    </source>
</evidence>
<evidence type="ECO:0000256" key="6">
    <source>
        <dbReference type="ARBA" id="ARBA00022826"/>
    </source>
</evidence>
<evidence type="ECO:0000313" key="15">
    <source>
        <dbReference type="Proteomes" id="UP001595533"/>
    </source>
</evidence>
<evidence type="ECO:0000256" key="4">
    <source>
        <dbReference type="ARBA" id="ARBA00022538"/>
    </source>
</evidence>
<feature type="transmembrane region" description="Helical" evidence="13">
    <location>
        <begin position="162"/>
        <end position="182"/>
    </location>
</feature>
<evidence type="ECO:0000256" key="3">
    <source>
        <dbReference type="ARBA" id="ARBA00022448"/>
    </source>
</evidence>
<keyword evidence="15" id="KW-1185">Reference proteome</keyword>
<keyword evidence="7" id="KW-0630">Potassium</keyword>